<comment type="caution">
    <text evidence="3">The sequence shown here is derived from an EMBL/GenBank/DDBJ whole genome shotgun (WGS) entry which is preliminary data.</text>
</comment>
<feature type="domain" description="NAD-dependent epimerase/dehydratase" evidence="2">
    <location>
        <begin position="45"/>
        <end position="346"/>
    </location>
</feature>
<dbReference type="AlphaFoldDB" id="A0A8E0QU33"/>
<sequence length="415" mass="45502">MASSSHSERSPSASPRLFSEVPTPDSETDGLFESLTPVSDGDEYVLVTGGLGFIGSHTCLELMKAGYNVLIVDDLSNSYRHVFSRILLAAKLHFDGTDGRCPKATLYDVDYRDTSAMRNLLHAYQLDLSTRQSSIIGVIHFAAFKQVEESIRTPLKYYRNNINGLVDLLVLLDQYRITTFIFSSSANVYGKLAENRPILREEECTHQPELDQFAASHPSESNISQITNPYGRTKLFGEAVLADLARANPAWTTVALRYFNPIGCDASGLLGEDPKINPSNLVPALVDILAGKRDELLIYGSDWDTPDGTPIRDFIHVTDVARGHTAALAAAREGRVRDGFRTFNLGTGCGHSVLELVQTLEDVSGRAIARQVVGRRAGDVGSCVASAERAAVELGWTTEKSLRDACEDLWAYLQE</sequence>
<dbReference type="SUPFAM" id="SSF51735">
    <property type="entry name" value="NAD(P)-binding Rossmann-fold domains"/>
    <property type="match status" value="1"/>
</dbReference>
<feature type="region of interest" description="Disordered" evidence="1">
    <location>
        <begin position="1"/>
        <end position="29"/>
    </location>
</feature>
<dbReference type="RefSeq" id="XP_043147766.1">
    <property type="nucleotide sequence ID" value="XM_043291831.1"/>
</dbReference>
<organism evidence="3 4">
    <name type="scientific">Aspergillus udagawae</name>
    <dbReference type="NCBI Taxonomy" id="91492"/>
    <lineage>
        <taxon>Eukaryota</taxon>
        <taxon>Fungi</taxon>
        <taxon>Dikarya</taxon>
        <taxon>Ascomycota</taxon>
        <taxon>Pezizomycotina</taxon>
        <taxon>Eurotiomycetes</taxon>
        <taxon>Eurotiomycetidae</taxon>
        <taxon>Eurotiales</taxon>
        <taxon>Aspergillaceae</taxon>
        <taxon>Aspergillus</taxon>
        <taxon>Aspergillus subgen. Fumigati</taxon>
    </lineage>
</organism>
<dbReference type="Pfam" id="PF01370">
    <property type="entry name" value="Epimerase"/>
    <property type="match status" value="1"/>
</dbReference>
<accession>A0A8E0QU33</accession>
<evidence type="ECO:0000313" key="3">
    <source>
        <dbReference type="EMBL" id="GIC90500.1"/>
    </source>
</evidence>
<dbReference type="PANTHER" id="PTHR43725:SF3">
    <property type="entry name" value="UDP-GLUCOSE 4-EPIMERASE (EUROFUNG)"/>
    <property type="match status" value="1"/>
</dbReference>
<dbReference type="Gene3D" id="3.40.50.720">
    <property type="entry name" value="NAD(P)-binding Rossmann-like Domain"/>
    <property type="match status" value="1"/>
</dbReference>
<gene>
    <name evidence="3" type="ORF">Aud_006934</name>
</gene>
<dbReference type="EMBL" id="BBXM02000005">
    <property type="protein sequence ID" value="GIC90500.1"/>
    <property type="molecule type" value="Genomic_DNA"/>
</dbReference>
<protein>
    <recommendedName>
        <fullName evidence="2">NAD-dependent epimerase/dehydratase domain-containing protein</fullName>
    </recommendedName>
</protein>
<evidence type="ECO:0000313" key="4">
    <source>
        <dbReference type="Proteomes" id="UP000036893"/>
    </source>
</evidence>
<dbReference type="GO" id="GO:0005829">
    <property type="term" value="C:cytosol"/>
    <property type="evidence" value="ECO:0007669"/>
    <property type="project" value="TreeGrafter"/>
</dbReference>
<feature type="compositionally biased region" description="Low complexity" evidence="1">
    <location>
        <begin position="1"/>
        <end position="16"/>
    </location>
</feature>
<evidence type="ECO:0000256" key="1">
    <source>
        <dbReference type="SAM" id="MobiDB-lite"/>
    </source>
</evidence>
<reference evidence="3" key="2">
    <citation type="submission" date="2021-01" db="EMBL/GenBank/DDBJ databases">
        <title>Pan-genome distribution and transcriptional activeness of fungal secondary metabolism genes in Aspergillus section Fumigati.</title>
        <authorList>
            <person name="Takahashi H."/>
            <person name="Umemura M."/>
            <person name="Ninomiya A."/>
            <person name="Kusuya Y."/>
            <person name="Urayama S."/>
            <person name="Shimizu M."/>
            <person name="Watanabe A."/>
            <person name="Kamei K."/>
            <person name="Yaguchi T."/>
            <person name="Hagiwara D."/>
        </authorList>
    </citation>
    <scope>NUCLEOTIDE SEQUENCE</scope>
    <source>
        <strain evidence="3">IFM 46973</strain>
    </source>
</reference>
<dbReference type="GO" id="GO:0005996">
    <property type="term" value="P:monosaccharide metabolic process"/>
    <property type="evidence" value="ECO:0007669"/>
    <property type="project" value="TreeGrafter"/>
</dbReference>
<evidence type="ECO:0000259" key="2">
    <source>
        <dbReference type="Pfam" id="PF01370"/>
    </source>
</evidence>
<dbReference type="GO" id="GO:0003978">
    <property type="term" value="F:UDP-glucose 4-epimerase activity"/>
    <property type="evidence" value="ECO:0007669"/>
    <property type="project" value="TreeGrafter"/>
</dbReference>
<dbReference type="InterPro" id="IPR036291">
    <property type="entry name" value="NAD(P)-bd_dom_sf"/>
</dbReference>
<dbReference type="FunFam" id="3.40.50.720:FF:000418">
    <property type="entry name" value="UDP-glucose 4-epimerase 5"/>
    <property type="match status" value="1"/>
</dbReference>
<reference evidence="3" key="1">
    <citation type="journal article" date="2015" name="Genome Announc.">
        <title>Draft Genome Sequence of the Pathogenic Filamentous Fungus Aspergillus udagawae Strain IFM 46973T.</title>
        <authorList>
            <person name="Kusuya Y."/>
            <person name="Takahashi-Nakaguchi A."/>
            <person name="Takahashi H."/>
            <person name="Yaguchi T."/>
        </authorList>
    </citation>
    <scope>NUCLEOTIDE SEQUENCE</scope>
    <source>
        <strain evidence="3">IFM 46973</strain>
    </source>
</reference>
<dbReference type="InterPro" id="IPR001509">
    <property type="entry name" value="Epimerase_deHydtase"/>
</dbReference>
<dbReference type="PANTHER" id="PTHR43725">
    <property type="entry name" value="UDP-GLUCOSE 4-EPIMERASE"/>
    <property type="match status" value="1"/>
</dbReference>
<dbReference type="Proteomes" id="UP000036893">
    <property type="component" value="Unassembled WGS sequence"/>
</dbReference>
<dbReference type="GeneID" id="66994411"/>
<name>A0A8E0QU33_9EURO</name>
<proteinExistence type="predicted"/>
<dbReference type="Gene3D" id="3.90.25.10">
    <property type="entry name" value="UDP-galactose 4-epimerase, domain 1"/>
    <property type="match status" value="1"/>
</dbReference>